<dbReference type="Gene3D" id="3.10.105.10">
    <property type="entry name" value="Dipeptide-binding Protein, Domain 3"/>
    <property type="match status" value="1"/>
</dbReference>
<evidence type="ECO:0000256" key="1">
    <source>
        <dbReference type="ARBA" id="ARBA00005695"/>
    </source>
</evidence>
<sequence length="565" mass="64131">MIIRCFVLSVALISSVFLGADQQNSPSLVGKDNTTSTAGQLEVNQGGQFTRSLTARPPTLTPFLTLISESERIKKYIFESLLRQDPSTGEMEGSLAKSWSVSEDGLTYTFQLNKNVVFSDGESFDASDVLFTYNFLMNKKMDIPGGSGFLKTIESVTAPNPYEVVFKYAEPYFRSLKLAGFLPILPEHYYKEYLDDPAKFRSSKTLVLGTGPYQLDREASSNLTGSQVVLKKNPRYWGESKGTFDKLVWKVIDNSSARLVAFRNGELDTIEVDPKVFAVLKNDKDILAKSNVFEFMKARQGYTYIGWNAVSNGKETFFADKRVRLAMTYLTDKRKIVDQVYKGFAEVADSPFSKRGEQHNKAIKPYEYNVAKAKAILEDVGFKDRDGDGVIEDKSGKPFSFKFTYASEREDSRLVALMLRDAYARAGINMTLDPQLSSRLYDMMDEKSYEALTSGWSGGLELDIYFMFHSDEIKGSLYNFISYRNDQLDALINTTRKTVDASERMALWRRVHQVLHDDQPYTFLVHRKSLQLVNKRLRNVKVTQSGLNLMSLPLEIYVPKSEQKH</sequence>
<feature type="chain" id="PRO_5016353432" evidence="4">
    <location>
        <begin position="21"/>
        <end position="565"/>
    </location>
</feature>
<dbReference type="RefSeq" id="WP_109821563.1">
    <property type="nucleotide sequence ID" value="NZ_QGKL01000005.1"/>
</dbReference>
<evidence type="ECO:0000259" key="5">
    <source>
        <dbReference type="Pfam" id="PF00496"/>
    </source>
</evidence>
<dbReference type="Gene3D" id="3.40.190.10">
    <property type="entry name" value="Periplasmic binding protein-like II"/>
    <property type="match status" value="1"/>
</dbReference>
<feature type="domain" description="Solute-binding protein family 5" evidence="5">
    <location>
        <begin position="91"/>
        <end position="466"/>
    </location>
</feature>
<reference evidence="6 7" key="1">
    <citation type="submission" date="2018-05" db="EMBL/GenBank/DDBJ databases">
        <title>Leucothrix arctica sp. nov., isolated from Arctic seawater.</title>
        <authorList>
            <person name="Choi A."/>
            <person name="Baek K."/>
        </authorList>
    </citation>
    <scope>NUCLEOTIDE SEQUENCE [LARGE SCALE GENOMIC DNA]</scope>
    <source>
        <strain evidence="6 7">IMCC9719</strain>
    </source>
</reference>
<evidence type="ECO:0000256" key="2">
    <source>
        <dbReference type="ARBA" id="ARBA00022448"/>
    </source>
</evidence>
<feature type="signal peptide" evidence="4">
    <location>
        <begin position="1"/>
        <end position="20"/>
    </location>
</feature>
<dbReference type="PIRSF" id="PIRSF002741">
    <property type="entry name" value="MppA"/>
    <property type="match status" value="1"/>
</dbReference>
<evidence type="ECO:0000256" key="4">
    <source>
        <dbReference type="SAM" id="SignalP"/>
    </source>
</evidence>
<keyword evidence="7" id="KW-1185">Reference proteome</keyword>
<dbReference type="InterPro" id="IPR039424">
    <property type="entry name" value="SBP_5"/>
</dbReference>
<gene>
    <name evidence="6" type="ORF">DKT75_00940</name>
</gene>
<dbReference type="OrthoDB" id="9801912at2"/>
<comment type="similarity">
    <text evidence="1">Belongs to the bacterial solute-binding protein 5 family.</text>
</comment>
<name>A0A317CLG0_9GAMM</name>
<keyword evidence="2" id="KW-0813">Transport</keyword>
<protein>
    <submittedName>
        <fullName evidence="6">ABC transporter substrate-binding protein</fullName>
    </submittedName>
</protein>
<dbReference type="Pfam" id="PF00496">
    <property type="entry name" value="SBP_bac_5"/>
    <property type="match status" value="1"/>
</dbReference>
<organism evidence="6 7">
    <name type="scientific">Leucothrix arctica</name>
    <dbReference type="NCBI Taxonomy" id="1481894"/>
    <lineage>
        <taxon>Bacteria</taxon>
        <taxon>Pseudomonadati</taxon>
        <taxon>Pseudomonadota</taxon>
        <taxon>Gammaproteobacteria</taxon>
        <taxon>Thiotrichales</taxon>
        <taxon>Thiotrichaceae</taxon>
        <taxon>Leucothrix</taxon>
    </lineage>
</organism>
<dbReference type="InterPro" id="IPR000914">
    <property type="entry name" value="SBP_5_dom"/>
</dbReference>
<comment type="caution">
    <text evidence="6">The sequence shown here is derived from an EMBL/GenBank/DDBJ whole genome shotgun (WGS) entry which is preliminary data.</text>
</comment>
<dbReference type="PANTHER" id="PTHR30290">
    <property type="entry name" value="PERIPLASMIC BINDING COMPONENT OF ABC TRANSPORTER"/>
    <property type="match status" value="1"/>
</dbReference>
<dbReference type="Proteomes" id="UP000245506">
    <property type="component" value="Unassembled WGS sequence"/>
</dbReference>
<dbReference type="Gene3D" id="3.90.76.10">
    <property type="entry name" value="Dipeptide-binding Protein, Domain 1"/>
    <property type="match status" value="1"/>
</dbReference>
<evidence type="ECO:0000313" key="6">
    <source>
        <dbReference type="EMBL" id="PWQ99434.1"/>
    </source>
</evidence>
<dbReference type="GO" id="GO:0015833">
    <property type="term" value="P:peptide transport"/>
    <property type="evidence" value="ECO:0007669"/>
    <property type="project" value="TreeGrafter"/>
</dbReference>
<dbReference type="GO" id="GO:1904680">
    <property type="term" value="F:peptide transmembrane transporter activity"/>
    <property type="evidence" value="ECO:0007669"/>
    <property type="project" value="TreeGrafter"/>
</dbReference>
<keyword evidence="3 4" id="KW-0732">Signal</keyword>
<accession>A0A317CLG0</accession>
<dbReference type="SUPFAM" id="SSF53850">
    <property type="entry name" value="Periplasmic binding protein-like II"/>
    <property type="match status" value="1"/>
</dbReference>
<dbReference type="EMBL" id="QGKL01000005">
    <property type="protein sequence ID" value="PWQ99434.1"/>
    <property type="molecule type" value="Genomic_DNA"/>
</dbReference>
<dbReference type="InterPro" id="IPR030678">
    <property type="entry name" value="Peptide/Ni-bd"/>
</dbReference>
<dbReference type="AlphaFoldDB" id="A0A317CLG0"/>
<dbReference type="GO" id="GO:0030288">
    <property type="term" value="C:outer membrane-bounded periplasmic space"/>
    <property type="evidence" value="ECO:0007669"/>
    <property type="project" value="UniProtKB-ARBA"/>
</dbReference>
<evidence type="ECO:0000256" key="3">
    <source>
        <dbReference type="ARBA" id="ARBA00022729"/>
    </source>
</evidence>
<dbReference type="PANTHER" id="PTHR30290:SF9">
    <property type="entry name" value="OLIGOPEPTIDE-BINDING PROTEIN APPA"/>
    <property type="match status" value="1"/>
</dbReference>
<evidence type="ECO:0000313" key="7">
    <source>
        <dbReference type="Proteomes" id="UP000245506"/>
    </source>
</evidence>
<dbReference type="GO" id="GO:0043190">
    <property type="term" value="C:ATP-binding cassette (ABC) transporter complex"/>
    <property type="evidence" value="ECO:0007669"/>
    <property type="project" value="InterPro"/>
</dbReference>
<proteinExistence type="inferred from homology"/>